<evidence type="ECO:0000313" key="7">
    <source>
        <dbReference type="Proteomes" id="UP000244162"/>
    </source>
</evidence>
<dbReference type="InterPro" id="IPR046335">
    <property type="entry name" value="LacI/GalR-like_sensor"/>
</dbReference>
<reference evidence="6 7" key="1">
    <citation type="submission" date="2017-09" db="EMBL/GenBank/DDBJ databases">
        <title>Sphingomonas panjinensis sp.nov., isolated from oil-contaminated soil.</title>
        <authorList>
            <person name="Wang L."/>
            <person name="Chen L."/>
        </authorList>
    </citation>
    <scope>NUCLEOTIDE SEQUENCE [LARGE SCALE GENOMIC DNA]</scope>
    <source>
        <strain evidence="6 7">FW-11</strain>
    </source>
</reference>
<proteinExistence type="predicted"/>
<sequence>MSTEGSKTVKLEDIARKAGVSVSTVSRALSGSAAVNAETRQRIRDLAEEHAYDAPSRRSRNAASRPMPPITIVMAPPHSDSSQMAEPFSLGLLGGIGNAMREYECDFTVSHRVPADPDSLVRFMESNPAEGMIFLGQSQLHASLNRLAARGRKFVVWGAEIEDQAYCSVGSDNLRGGQRATRHLIRLGRRRIAFIGDGDSREVAQRQQGYRDALEETGIAIDHKLIRPTRLYPDSAVEAIDDLIDRGIAFDGIVAASDMIALGAIRGLERRGRRVPDDVSVVGYDDIDMAAHMRPALTTIRQDTAKAGRLLVAKVMRILGGHPASSERLTTDLIVRESCGA</sequence>
<protein>
    <submittedName>
        <fullName evidence="6">LacI family transcriptional regulator</fullName>
    </submittedName>
</protein>
<dbReference type="Pfam" id="PF13377">
    <property type="entry name" value="Peripla_BP_3"/>
    <property type="match status" value="1"/>
</dbReference>
<feature type="compositionally biased region" description="Basic and acidic residues" evidence="4">
    <location>
        <begin position="47"/>
        <end position="56"/>
    </location>
</feature>
<feature type="domain" description="HTH lacI-type" evidence="5">
    <location>
        <begin position="9"/>
        <end position="64"/>
    </location>
</feature>
<dbReference type="SUPFAM" id="SSF53822">
    <property type="entry name" value="Periplasmic binding protein-like I"/>
    <property type="match status" value="1"/>
</dbReference>
<evidence type="ECO:0000259" key="5">
    <source>
        <dbReference type="PROSITE" id="PS50932"/>
    </source>
</evidence>
<dbReference type="RefSeq" id="WP_107965888.1">
    <property type="nucleotide sequence ID" value="NZ_NWBU01000004.1"/>
</dbReference>
<dbReference type="PANTHER" id="PTHR30146:SF120">
    <property type="entry name" value="ALANINE RACEMASE"/>
    <property type="match status" value="1"/>
</dbReference>
<evidence type="ECO:0000256" key="4">
    <source>
        <dbReference type="SAM" id="MobiDB-lite"/>
    </source>
</evidence>
<dbReference type="InterPro" id="IPR000843">
    <property type="entry name" value="HTH_LacI"/>
</dbReference>
<organism evidence="6 7">
    <name type="scientific">Sphingomonas oleivorans</name>
    <dbReference type="NCBI Taxonomy" id="1735121"/>
    <lineage>
        <taxon>Bacteria</taxon>
        <taxon>Pseudomonadati</taxon>
        <taxon>Pseudomonadota</taxon>
        <taxon>Alphaproteobacteria</taxon>
        <taxon>Sphingomonadales</taxon>
        <taxon>Sphingomonadaceae</taxon>
        <taxon>Sphingomonas</taxon>
    </lineage>
</organism>
<evidence type="ECO:0000313" key="6">
    <source>
        <dbReference type="EMBL" id="PTQ12651.1"/>
    </source>
</evidence>
<dbReference type="GO" id="GO:0000976">
    <property type="term" value="F:transcription cis-regulatory region binding"/>
    <property type="evidence" value="ECO:0007669"/>
    <property type="project" value="TreeGrafter"/>
</dbReference>
<dbReference type="Gene3D" id="1.10.260.40">
    <property type="entry name" value="lambda repressor-like DNA-binding domains"/>
    <property type="match status" value="1"/>
</dbReference>
<evidence type="ECO:0000256" key="3">
    <source>
        <dbReference type="ARBA" id="ARBA00023163"/>
    </source>
</evidence>
<dbReference type="CDD" id="cd01392">
    <property type="entry name" value="HTH_LacI"/>
    <property type="match status" value="1"/>
</dbReference>
<keyword evidence="2" id="KW-0238">DNA-binding</keyword>
<dbReference type="InterPro" id="IPR010982">
    <property type="entry name" value="Lambda_DNA-bd_dom_sf"/>
</dbReference>
<name>A0A2T5G0K8_9SPHN</name>
<dbReference type="Pfam" id="PF00356">
    <property type="entry name" value="LacI"/>
    <property type="match status" value="1"/>
</dbReference>
<dbReference type="GO" id="GO:0003700">
    <property type="term" value="F:DNA-binding transcription factor activity"/>
    <property type="evidence" value="ECO:0007669"/>
    <property type="project" value="TreeGrafter"/>
</dbReference>
<dbReference type="Gene3D" id="3.40.50.2300">
    <property type="match status" value="2"/>
</dbReference>
<accession>A0A2T5G0K8</accession>
<dbReference type="PROSITE" id="PS50932">
    <property type="entry name" value="HTH_LACI_2"/>
    <property type="match status" value="1"/>
</dbReference>
<evidence type="ECO:0000256" key="2">
    <source>
        <dbReference type="ARBA" id="ARBA00023125"/>
    </source>
</evidence>
<dbReference type="EMBL" id="NWBU01000004">
    <property type="protein sequence ID" value="PTQ12651.1"/>
    <property type="molecule type" value="Genomic_DNA"/>
</dbReference>
<keyword evidence="7" id="KW-1185">Reference proteome</keyword>
<dbReference type="PANTHER" id="PTHR30146">
    <property type="entry name" value="LACI-RELATED TRANSCRIPTIONAL REPRESSOR"/>
    <property type="match status" value="1"/>
</dbReference>
<feature type="region of interest" description="Disordered" evidence="4">
    <location>
        <begin position="47"/>
        <end position="68"/>
    </location>
</feature>
<evidence type="ECO:0000256" key="1">
    <source>
        <dbReference type="ARBA" id="ARBA00023015"/>
    </source>
</evidence>
<dbReference type="Proteomes" id="UP000244162">
    <property type="component" value="Unassembled WGS sequence"/>
</dbReference>
<dbReference type="OrthoDB" id="8433438at2"/>
<dbReference type="AlphaFoldDB" id="A0A2T5G0K8"/>
<gene>
    <name evidence="6" type="ORF">CLG96_00305</name>
</gene>
<keyword evidence="3" id="KW-0804">Transcription</keyword>
<dbReference type="InterPro" id="IPR028082">
    <property type="entry name" value="Peripla_BP_I"/>
</dbReference>
<dbReference type="SMART" id="SM00354">
    <property type="entry name" value="HTH_LACI"/>
    <property type="match status" value="1"/>
</dbReference>
<dbReference type="SUPFAM" id="SSF47413">
    <property type="entry name" value="lambda repressor-like DNA-binding domains"/>
    <property type="match status" value="1"/>
</dbReference>
<dbReference type="PROSITE" id="PS00356">
    <property type="entry name" value="HTH_LACI_1"/>
    <property type="match status" value="1"/>
</dbReference>
<comment type="caution">
    <text evidence="6">The sequence shown here is derived from an EMBL/GenBank/DDBJ whole genome shotgun (WGS) entry which is preliminary data.</text>
</comment>
<keyword evidence="1" id="KW-0805">Transcription regulation</keyword>